<dbReference type="PANTHER" id="PTHR33112:SF10">
    <property type="entry name" value="TOL"/>
    <property type="match status" value="1"/>
</dbReference>
<accession>A0ABQ8GBG2</accession>
<dbReference type="Proteomes" id="UP000774617">
    <property type="component" value="Unassembled WGS sequence"/>
</dbReference>
<sequence length="775" mass="86418">MICQFCQSTIFESGQLWGYHQKDLSSLQCSVDEQCLFCSTLYGDLGYWAPSFAQLELPSHFWNIRRQGGISREYPQYFAVSFRPISGPDRGSQGGLPERTYYIFEEQDLGAIPTEDSVGRSSDSAISIAQCRRWMEICQKTHSGCRKDGSKLFTPTRLLDIGSSTEPTSSPIRVVDTKAEKLGGVRYATLSHCWGKKPFINLTPENEPQLTTRGILWHELPKNFQQAITITRLALDVRYIWIDSLCIIQGPDGDFHSEASLMHAVYRNSHCNLAAADSADSSGGLFRLRDPRSILPAAYTNNQTTTTTTTKARRLFRPATTYRILPSTFWQTALLAAPIYTRGWVFQERLLSPRLLHFTSRQIFWDCGTASACEAFPDGLPAPLDTLSATDRHWRARLQDAGAMLQPLAGPADDSIEAFWGAAVRNYTACALTNGADKLVAVWGIAKLVRDALGESYGAGLWEDRLEEQLAWRVEGGAQGWRPRPLRAPSWSWASLDGVVKVGDRFAGGRRRGYVVRNHEGGRIRFQLLERPGRPDLGARRGSSWAEQFRMWDEQQVEARKRRSSCKIKRQESEQSTMTVKSNASQVTNMGDQPSELASWSIAIQGWVGKIQIVLGTVSGKWTVQNAYMDPGAPVVEAFPDERLPSSVHECCFVVLRLNREGAGADESYGDEIEDEDNVSQEECEEDGTDEDDDDDDDDVNGTSSAQKQPLLTFSGVGIIMQPVGEKGHFYRTGSLQLKNLGLKALRMLEKSYFSGSSAILDEPESGKGHKIWLD</sequence>
<comment type="caution">
    <text evidence="3">The sequence shown here is derived from an EMBL/GenBank/DDBJ whole genome shotgun (WGS) entry which is preliminary data.</text>
</comment>
<dbReference type="EMBL" id="JAGTJR010000012">
    <property type="protein sequence ID" value="KAH7051072.1"/>
    <property type="molecule type" value="Genomic_DNA"/>
</dbReference>
<feature type="region of interest" description="Disordered" evidence="1">
    <location>
        <begin position="666"/>
        <end position="707"/>
    </location>
</feature>
<proteinExistence type="predicted"/>
<dbReference type="PANTHER" id="PTHR33112">
    <property type="entry name" value="DOMAIN PROTEIN, PUTATIVE-RELATED"/>
    <property type="match status" value="1"/>
</dbReference>
<evidence type="ECO:0000313" key="3">
    <source>
        <dbReference type="EMBL" id="KAH7051072.1"/>
    </source>
</evidence>
<organism evidence="3 4">
    <name type="scientific">Macrophomina phaseolina</name>
    <dbReference type="NCBI Taxonomy" id="35725"/>
    <lineage>
        <taxon>Eukaryota</taxon>
        <taxon>Fungi</taxon>
        <taxon>Dikarya</taxon>
        <taxon>Ascomycota</taxon>
        <taxon>Pezizomycotina</taxon>
        <taxon>Dothideomycetes</taxon>
        <taxon>Dothideomycetes incertae sedis</taxon>
        <taxon>Botryosphaeriales</taxon>
        <taxon>Botryosphaeriaceae</taxon>
        <taxon>Macrophomina</taxon>
    </lineage>
</organism>
<feature type="domain" description="Heterokaryon incompatibility" evidence="2">
    <location>
        <begin position="187"/>
        <end position="348"/>
    </location>
</feature>
<evidence type="ECO:0000256" key="1">
    <source>
        <dbReference type="SAM" id="MobiDB-lite"/>
    </source>
</evidence>
<feature type="compositionally biased region" description="Acidic residues" evidence="1">
    <location>
        <begin position="668"/>
        <end position="700"/>
    </location>
</feature>
<protein>
    <submittedName>
        <fullName evidence="3">Heterokaryon incompatibility protein-domain-containing protein</fullName>
    </submittedName>
</protein>
<name>A0ABQ8GBG2_9PEZI</name>
<dbReference type="InterPro" id="IPR010730">
    <property type="entry name" value="HET"/>
</dbReference>
<evidence type="ECO:0000313" key="4">
    <source>
        <dbReference type="Proteomes" id="UP000774617"/>
    </source>
</evidence>
<reference evidence="3 4" key="1">
    <citation type="journal article" date="2021" name="Nat. Commun.">
        <title>Genetic determinants of endophytism in the Arabidopsis root mycobiome.</title>
        <authorList>
            <person name="Mesny F."/>
            <person name="Miyauchi S."/>
            <person name="Thiergart T."/>
            <person name="Pickel B."/>
            <person name="Atanasova L."/>
            <person name="Karlsson M."/>
            <person name="Huettel B."/>
            <person name="Barry K.W."/>
            <person name="Haridas S."/>
            <person name="Chen C."/>
            <person name="Bauer D."/>
            <person name="Andreopoulos W."/>
            <person name="Pangilinan J."/>
            <person name="LaButti K."/>
            <person name="Riley R."/>
            <person name="Lipzen A."/>
            <person name="Clum A."/>
            <person name="Drula E."/>
            <person name="Henrissat B."/>
            <person name="Kohler A."/>
            <person name="Grigoriev I.V."/>
            <person name="Martin F.M."/>
            <person name="Hacquard S."/>
        </authorList>
    </citation>
    <scope>NUCLEOTIDE SEQUENCE [LARGE SCALE GENOMIC DNA]</scope>
    <source>
        <strain evidence="3 4">MPI-SDFR-AT-0080</strain>
    </source>
</reference>
<dbReference type="Pfam" id="PF06985">
    <property type="entry name" value="HET"/>
    <property type="match status" value="1"/>
</dbReference>
<keyword evidence="4" id="KW-1185">Reference proteome</keyword>
<gene>
    <name evidence="3" type="ORF">B0J12DRAFT_573313</name>
</gene>
<evidence type="ECO:0000259" key="2">
    <source>
        <dbReference type="Pfam" id="PF06985"/>
    </source>
</evidence>